<protein>
    <submittedName>
        <fullName evidence="2">Uncharacterized protein</fullName>
    </submittedName>
</protein>
<comment type="caution">
    <text evidence="2">The sequence shown here is derived from an EMBL/GenBank/DDBJ whole genome shotgun (WGS) entry which is preliminary data.</text>
</comment>
<feature type="region of interest" description="Disordered" evidence="1">
    <location>
        <begin position="1"/>
        <end position="42"/>
    </location>
</feature>
<dbReference type="EMBL" id="JYDI01000330">
    <property type="protein sequence ID" value="KRY45782.1"/>
    <property type="molecule type" value="Genomic_DNA"/>
</dbReference>
<reference evidence="2 3" key="1">
    <citation type="submission" date="2015-01" db="EMBL/GenBank/DDBJ databases">
        <title>Evolution of Trichinella species and genotypes.</title>
        <authorList>
            <person name="Korhonen P.K."/>
            <person name="Edoardo P."/>
            <person name="Giuseppe L.R."/>
            <person name="Gasser R.B."/>
        </authorList>
    </citation>
    <scope>NUCLEOTIDE SEQUENCE [LARGE SCALE GENOMIC DNA]</scope>
    <source>
        <strain evidence="2">ISS120</strain>
    </source>
</reference>
<feature type="compositionally biased region" description="Polar residues" evidence="1">
    <location>
        <begin position="17"/>
        <end position="42"/>
    </location>
</feature>
<evidence type="ECO:0000256" key="1">
    <source>
        <dbReference type="SAM" id="MobiDB-lite"/>
    </source>
</evidence>
<evidence type="ECO:0000313" key="3">
    <source>
        <dbReference type="Proteomes" id="UP000054653"/>
    </source>
</evidence>
<dbReference type="AlphaFoldDB" id="A0A0V1C955"/>
<evidence type="ECO:0000313" key="2">
    <source>
        <dbReference type="EMBL" id="KRY45782.1"/>
    </source>
</evidence>
<organism evidence="2 3">
    <name type="scientific">Trichinella britovi</name>
    <name type="common">Parasitic roundworm</name>
    <dbReference type="NCBI Taxonomy" id="45882"/>
    <lineage>
        <taxon>Eukaryota</taxon>
        <taxon>Metazoa</taxon>
        <taxon>Ecdysozoa</taxon>
        <taxon>Nematoda</taxon>
        <taxon>Enoplea</taxon>
        <taxon>Dorylaimia</taxon>
        <taxon>Trichinellida</taxon>
        <taxon>Trichinellidae</taxon>
        <taxon>Trichinella</taxon>
    </lineage>
</organism>
<accession>A0A0V1C955</accession>
<dbReference type="Proteomes" id="UP000054653">
    <property type="component" value="Unassembled WGS sequence"/>
</dbReference>
<keyword evidence="3" id="KW-1185">Reference proteome</keyword>
<sequence length="63" mass="6932">MTTSKRTLHLPNRTDDSYTSSTPHIMSGPHQQETPPSSHTNQKVFVSNPLLTIILLSCEKAVG</sequence>
<proteinExistence type="predicted"/>
<name>A0A0V1C955_TRIBR</name>
<gene>
    <name evidence="2" type="ORF">T03_12173</name>
</gene>